<accession>A0A559J2H8</accession>
<dbReference type="SUPFAM" id="SSF55961">
    <property type="entry name" value="Bet v1-like"/>
    <property type="match status" value="1"/>
</dbReference>
<dbReference type="InterPro" id="IPR013538">
    <property type="entry name" value="ASHA1/2-like_C"/>
</dbReference>
<protein>
    <submittedName>
        <fullName evidence="3">SRPBCC domain-containing protein</fullName>
    </submittedName>
</protein>
<comment type="similarity">
    <text evidence="1">Belongs to the AHA1 family.</text>
</comment>
<evidence type="ECO:0000256" key="1">
    <source>
        <dbReference type="ARBA" id="ARBA00006817"/>
    </source>
</evidence>
<gene>
    <name evidence="3" type="ORF">FPZ44_13810</name>
</gene>
<dbReference type="OrthoDB" id="2580049at2"/>
<dbReference type="Gene3D" id="3.30.530.20">
    <property type="match status" value="1"/>
</dbReference>
<comment type="caution">
    <text evidence="3">The sequence shown here is derived from an EMBL/GenBank/DDBJ whole genome shotgun (WGS) entry which is preliminary data.</text>
</comment>
<keyword evidence="4" id="KW-1185">Reference proteome</keyword>
<dbReference type="AlphaFoldDB" id="A0A559J2H8"/>
<dbReference type="CDD" id="cd07814">
    <property type="entry name" value="SRPBCC_CalC_Aha1-like"/>
    <property type="match status" value="1"/>
</dbReference>
<evidence type="ECO:0000313" key="4">
    <source>
        <dbReference type="Proteomes" id="UP000318102"/>
    </source>
</evidence>
<proteinExistence type="inferred from homology"/>
<evidence type="ECO:0000313" key="3">
    <source>
        <dbReference type="EMBL" id="TVX94036.1"/>
    </source>
</evidence>
<dbReference type="Proteomes" id="UP000318102">
    <property type="component" value="Unassembled WGS sequence"/>
</dbReference>
<name>A0A559J2H8_9BACL</name>
<reference evidence="3 4" key="1">
    <citation type="submission" date="2019-07" db="EMBL/GenBank/DDBJ databases">
        <authorList>
            <person name="Kim J."/>
        </authorList>
    </citation>
    <scope>NUCLEOTIDE SEQUENCE [LARGE SCALE GENOMIC DNA]</scope>
    <source>
        <strain evidence="3 4">N4</strain>
    </source>
</reference>
<feature type="domain" description="Activator of Hsp90 ATPase homologue 1/2-like C-terminal" evidence="2">
    <location>
        <begin position="13"/>
        <end position="145"/>
    </location>
</feature>
<dbReference type="EMBL" id="VNJK01000001">
    <property type="protein sequence ID" value="TVX94036.1"/>
    <property type="molecule type" value="Genomic_DNA"/>
</dbReference>
<organism evidence="3 4">
    <name type="scientific">Paenibacillus agilis</name>
    <dbReference type="NCBI Taxonomy" id="3020863"/>
    <lineage>
        <taxon>Bacteria</taxon>
        <taxon>Bacillati</taxon>
        <taxon>Bacillota</taxon>
        <taxon>Bacilli</taxon>
        <taxon>Bacillales</taxon>
        <taxon>Paenibacillaceae</taxon>
        <taxon>Paenibacillus</taxon>
    </lineage>
</organism>
<dbReference type="RefSeq" id="WP_144991089.1">
    <property type="nucleotide sequence ID" value="NZ_VNJK01000001.1"/>
</dbReference>
<sequence length="161" mass="18345">MTITQQIVIQKNQEQVWQAWMEADRLVKWFSPEAEIEATIGGKFELYFDPTNKNSMSTKGCQIVHFEPFKSFTFQWKGPDPFAEVMNQDGHLTEVNVTLQPVTNGTNVIVIHAGWHNPDSTETQRAIEWHKEAWANMLASLKCYLQPENSKPPSEASTGCC</sequence>
<dbReference type="InterPro" id="IPR023393">
    <property type="entry name" value="START-like_dom_sf"/>
</dbReference>
<evidence type="ECO:0000259" key="2">
    <source>
        <dbReference type="Pfam" id="PF08327"/>
    </source>
</evidence>
<dbReference type="Pfam" id="PF08327">
    <property type="entry name" value="AHSA1"/>
    <property type="match status" value="1"/>
</dbReference>